<accession>A0A9N9FXY4</accession>
<name>A0A9N9FXY4_9GLOM</name>
<evidence type="ECO:0000256" key="1">
    <source>
        <dbReference type="SAM" id="MobiDB-lite"/>
    </source>
</evidence>
<evidence type="ECO:0000313" key="3">
    <source>
        <dbReference type="Proteomes" id="UP000789706"/>
    </source>
</evidence>
<reference evidence="2" key="1">
    <citation type="submission" date="2021-06" db="EMBL/GenBank/DDBJ databases">
        <authorList>
            <person name="Kallberg Y."/>
            <person name="Tangrot J."/>
            <person name="Rosling A."/>
        </authorList>
    </citation>
    <scope>NUCLEOTIDE SEQUENCE</scope>
    <source>
        <strain evidence="2">AZ414A</strain>
    </source>
</reference>
<dbReference type="Proteomes" id="UP000789706">
    <property type="component" value="Unassembled WGS sequence"/>
</dbReference>
<sequence>MEPLLIAIKHLDTNRTSMYYENWVNLLLPRNAREPESQRARGPKSQMTGKPENRRATNI</sequence>
<feature type="non-terminal residue" evidence="2">
    <location>
        <position position="59"/>
    </location>
</feature>
<protein>
    <submittedName>
        <fullName evidence="2">7503_t:CDS:1</fullName>
    </submittedName>
</protein>
<proteinExistence type="predicted"/>
<feature type="region of interest" description="Disordered" evidence="1">
    <location>
        <begin position="30"/>
        <end position="59"/>
    </location>
</feature>
<gene>
    <name evidence="2" type="ORF">DEBURN_LOCUS7731</name>
</gene>
<organism evidence="2 3">
    <name type="scientific">Diversispora eburnea</name>
    <dbReference type="NCBI Taxonomy" id="1213867"/>
    <lineage>
        <taxon>Eukaryota</taxon>
        <taxon>Fungi</taxon>
        <taxon>Fungi incertae sedis</taxon>
        <taxon>Mucoromycota</taxon>
        <taxon>Glomeromycotina</taxon>
        <taxon>Glomeromycetes</taxon>
        <taxon>Diversisporales</taxon>
        <taxon>Diversisporaceae</taxon>
        <taxon>Diversispora</taxon>
    </lineage>
</organism>
<evidence type="ECO:0000313" key="2">
    <source>
        <dbReference type="EMBL" id="CAG8564006.1"/>
    </source>
</evidence>
<comment type="caution">
    <text evidence="2">The sequence shown here is derived from an EMBL/GenBank/DDBJ whole genome shotgun (WGS) entry which is preliminary data.</text>
</comment>
<dbReference type="EMBL" id="CAJVPK010000990">
    <property type="protein sequence ID" value="CAG8564006.1"/>
    <property type="molecule type" value="Genomic_DNA"/>
</dbReference>
<keyword evidence="3" id="KW-1185">Reference proteome</keyword>
<dbReference type="AlphaFoldDB" id="A0A9N9FXY4"/>